<evidence type="ECO:0000313" key="2">
    <source>
        <dbReference type="EMBL" id="MFD2697874.1"/>
    </source>
</evidence>
<name>A0ABW5SFG5_9FLAO</name>
<keyword evidence="1" id="KW-1133">Transmembrane helix</keyword>
<feature type="transmembrane region" description="Helical" evidence="1">
    <location>
        <begin position="21"/>
        <end position="46"/>
    </location>
</feature>
<proteinExistence type="predicted"/>
<feature type="transmembrane region" description="Helical" evidence="1">
    <location>
        <begin position="72"/>
        <end position="92"/>
    </location>
</feature>
<evidence type="ECO:0008006" key="4">
    <source>
        <dbReference type="Google" id="ProtNLM"/>
    </source>
</evidence>
<evidence type="ECO:0000313" key="3">
    <source>
        <dbReference type="Proteomes" id="UP001597357"/>
    </source>
</evidence>
<gene>
    <name evidence="2" type="ORF">ACFSQ0_07710</name>
</gene>
<keyword evidence="1" id="KW-0812">Transmembrane</keyword>
<organism evidence="2 3">
    <name type="scientific">Mesonia sediminis</name>
    <dbReference type="NCBI Taxonomy" id="1703946"/>
    <lineage>
        <taxon>Bacteria</taxon>
        <taxon>Pseudomonadati</taxon>
        <taxon>Bacteroidota</taxon>
        <taxon>Flavobacteriia</taxon>
        <taxon>Flavobacteriales</taxon>
        <taxon>Flavobacteriaceae</taxon>
        <taxon>Mesonia</taxon>
    </lineage>
</organism>
<accession>A0ABW5SFG5</accession>
<dbReference type="EMBL" id="JBHULZ010000040">
    <property type="protein sequence ID" value="MFD2697874.1"/>
    <property type="molecule type" value="Genomic_DNA"/>
</dbReference>
<dbReference type="RefSeq" id="WP_379046519.1">
    <property type="nucleotide sequence ID" value="NZ_JBHULZ010000040.1"/>
</dbReference>
<keyword evidence="1" id="KW-0472">Membrane</keyword>
<sequence>MNTQQKTTLKDKPKPQQSKRKILKSLLTGSYIALAVAATPFIFYSYESFPDSKTWETFLFTFESNYYEKVNVSIWTMMTKFIPLFLLIIWFLTCKHWWYHVILIPTGMFLFQLISVLNDDLRITDETELIYVLPIMLATIPLIYLIRARIIARINPTNLDELEADLMQEKTVWEQLKDLFR</sequence>
<evidence type="ECO:0000256" key="1">
    <source>
        <dbReference type="SAM" id="Phobius"/>
    </source>
</evidence>
<comment type="caution">
    <text evidence="2">The sequence shown here is derived from an EMBL/GenBank/DDBJ whole genome shotgun (WGS) entry which is preliminary data.</text>
</comment>
<feature type="transmembrane region" description="Helical" evidence="1">
    <location>
        <begin position="97"/>
        <end position="117"/>
    </location>
</feature>
<feature type="transmembrane region" description="Helical" evidence="1">
    <location>
        <begin position="129"/>
        <end position="146"/>
    </location>
</feature>
<dbReference type="Proteomes" id="UP001597357">
    <property type="component" value="Unassembled WGS sequence"/>
</dbReference>
<reference evidence="3" key="1">
    <citation type="journal article" date="2019" name="Int. J. Syst. Evol. Microbiol.">
        <title>The Global Catalogue of Microorganisms (GCM) 10K type strain sequencing project: providing services to taxonomists for standard genome sequencing and annotation.</title>
        <authorList>
            <consortium name="The Broad Institute Genomics Platform"/>
            <consortium name="The Broad Institute Genome Sequencing Center for Infectious Disease"/>
            <person name="Wu L."/>
            <person name="Ma J."/>
        </authorList>
    </citation>
    <scope>NUCLEOTIDE SEQUENCE [LARGE SCALE GENOMIC DNA]</scope>
    <source>
        <strain evidence="3">KCTC 42255</strain>
    </source>
</reference>
<keyword evidence="3" id="KW-1185">Reference proteome</keyword>
<protein>
    <recommendedName>
        <fullName evidence="4">DUF4293 family protein</fullName>
    </recommendedName>
</protein>